<evidence type="ECO:0000313" key="3">
    <source>
        <dbReference type="Proteomes" id="UP000447873"/>
    </source>
</evidence>
<comment type="caution">
    <text evidence="2">The sequence shown here is derived from an EMBL/GenBank/DDBJ whole genome shotgun (WGS) entry which is preliminary data.</text>
</comment>
<organism evidence="2 3">
    <name type="scientific">Venturia inaequalis</name>
    <name type="common">Apple scab fungus</name>
    <dbReference type="NCBI Taxonomy" id="5025"/>
    <lineage>
        <taxon>Eukaryota</taxon>
        <taxon>Fungi</taxon>
        <taxon>Dikarya</taxon>
        <taxon>Ascomycota</taxon>
        <taxon>Pezizomycotina</taxon>
        <taxon>Dothideomycetes</taxon>
        <taxon>Pleosporomycetidae</taxon>
        <taxon>Venturiales</taxon>
        <taxon>Venturiaceae</taxon>
        <taxon>Venturia</taxon>
    </lineage>
</organism>
<sequence>MDYNYEQDMQEVASRMESSKLTRRTSSKPSAGQTPKRYSARIEKPRSSHQSPRAPERRRTLTAVKQYVSLDDHYRKMFGLEDEEEKEHEQEQYIIPRPVSWHPSSSRWNLNDSMMACSQQQQAPTMAQQSSTAGDNPMAVYASQVDNAWSSYTHCQAVPHALEQTYGTTSYMSSMPQSEPFYQPVHDHVQPTTQQDQDWEEDARDEFHREPSTELIGLGLYDPPGTTLPFMHTGAKGLKLEETWQPPEEMEDADADEESEDEEDEPPRPEDSQLSQTELLSVRKLLYAETDTTNPETLFRSQRLGVNIVNTWKRRCRVPHYIDFTAVLVDAQLQHNVEQHSAFTIRAIYSTAFARFVTGTCDMGQNSASKRSMYEMAEDNDMPEKWVELRHEITHGEIPDLRVLEFSVNAALSWLWDKFWTNLDAPVEDNSEARTDIRTVLRSFVHSRKEEIKLCQSAGRESCPITTRKLLRMCKNSESGMDRLVSVLLEDRLMLRLPSQTQSKLNNMKPAYVVWDDLLQTIAAKRPSFYSTLIENLLNGISLNSVNPEDEVRNRAMVQWLLHLMTVNSWQKSLRPSEELRSTILERCVTHPDSCSKRLARAVLDKSDKDFQDQWEPYFEISFLDIDSEDDEAPPPRHGQSDKPGKHFDHKPIMARPESSIGPRKHRLLASDIPNEAPVLKEVGGWRLWEGGWLPKPIGFPHPQNNQ</sequence>
<feature type="region of interest" description="Disordered" evidence="1">
    <location>
        <begin position="244"/>
        <end position="276"/>
    </location>
</feature>
<feature type="region of interest" description="Disordered" evidence="1">
    <location>
        <begin position="1"/>
        <end position="59"/>
    </location>
</feature>
<reference evidence="2 3" key="1">
    <citation type="submission" date="2018-12" db="EMBL/GenBank/DDBJ databases">
        <title>Venturia inaequalis Genome Resource.</title>
        <authorList>
            <person name="Lichtner F.J."/>
        </authorList>
    </citation>
    <scope>NUCLEOTIDE SEQUENCE [LARGE SCALE GENOMIC DNA]</scope>
    <source>
        <strain evidence="2 3">120213</strain>
    </source>
</reference>
<feature type="compositionally biased region" description="Basic and acidic residues" evidence="1">
    <location>
        <begin position="639"/>
        <end position="652"/>
    </location>
</feature>
<name>A0A8H3U6B6_VENIN</name>
<dbReference type="GO" id="GO:0090730">
    <property type="term" value="C:Las1 complex"/>
    <property type="evidence" value="ECO:0007669"/>
    <property type="project" value="InterPro"/>
</dbReference>
<dbReference type="GO" id="GO:0030687">
    <property type="term" value="C:preribosome, large subunit precursor"/>
    <property type="evidence" value="ECO:0007669"/>
    <property type="project" value="TreeGrafter"/>
</dbReference>
<evidence type="ECO:0000256" key="1">
    <source>
        <dbReference type="SAM" id="MobiDB-lite"/>
    </source>
</evidence>
<dbReference type="Proteomes" id="UP000447873">
    <property type="component" value="Unassembled WGS sequence"/>
</dbReference>
<dbReference type="AlphaFoldDB" id="A0A8H3U6B6"/>
<dbReference type="InterPro" id="IPR007174">
    <property type="entry name" value="Las1"/>
</dbReference>
<feature type="compositionally biased region" description="Acidic residues" evidence="1">
    <location>
        <begin position="248"/>
        <end position="265"/>
    </location>
</feature>
<dbReference type="PANTHER" id="PTHR15002">
    <property type="entry name" value="RIBOSOMAL BIOGENESIS PROTEIN LAS1L"/>
    <property type="match status" value="1"/>
</dbReference>
<feature type="region of interest" description="Disordered" evidence="1">
    <location>
        <begin position="629"/>
        <end position="663"/>
    </location>
</feature>
<accession>A0A8H3U6B6</accession>
<dbReference type="GO" id="GO:0000460">
    <property type="term" value="P:maturation of 5.8S rRNA"/>
    <property type="evidence" value="ECO:0007669"/>
    <property type="project" value="TreeGrafter"/>
</dbReference>
<dbReference type="PANTHER" id="PTHR15002:SF0">
    <property type="entry name" value="RIBOSOMAL BIOGENESIS PROTEIN LAS1L"/>
    <property type="match status" value="1"/>
</dbReference>
<dbReference type="Pfam" id="PF04031">
    <property type="entry name" value="Las1"/>
    <property type="match status" value="1"/>
</dbReference>
<dbReference type="EMBL" id="WNWS01000756">
    <property type="protein sequence ID" value="KAE9963967.1"/>
    <property type="molecule type" value="Genomic_DNA"/>
</dbReference>
<gene>
    <name evidence="2" type="ORF">EG328_010892</name>
</gene>
<evidence type="ECO:0000313" key="2">
    <source>
        <dbReference type="EMBL" id="KAE9963967.1"/>
    </source>
</evidence>
<dbReference type="GO" id="GO:0004519">
    <property type="term" value="F:endonuclease activity"/>
    <property type="evidence" value="ECO:0007669"/>
    <property type="project" value="InterPro"/>
</dbReference>
<proteinExistence type="predicted"/>
<dbReference type="GO" id="GO:0000470">
    <property type="term" value="P:maturation of LSU-rRNA"/>
    <property type="evidence" value="ECO:0007669"/>
    <property type="project" value="TreeGrafter"/>
</dbReference>
<protein>
    <submittedName>
        <fullName evidence="2">Uncharacterized protein</fullName>
    </submittedName>
</protein>